<dbReference type="PROSITE" id="PS51257">
    <property type="entry name" value="PROKAR_LIPOPROTEIN"/>
    <property type="match status" value="1"/>
</dbReference>
<keyword evidence="3" id="KW-1185">Reference proteome</keyword>
<gene>
    <name evidence="2" type="ORF">Q8X39_16530</name>
</gene>
<dbReference type="Pfam" id="PF12915">
    <property type="entry name" value="DUF3833"/>
    <property type="match status" value="1"/>
</dbReference>
<evidence type="ECO:0000256" key="1">
    <source>
        <dbReference type="SAM" id="SignalP"/>
    </source>
</evidence>
<name>A0ABT9G6Y8_LEPDI</name>
<dbReference type="EMBL" id="JAUZEE010000010">
    <property type="protein sequence ID" value="MDP4302244.1"/>
    <property type="molecule type" value="Genomic_DNA"/>
</dbReference>
<reference evidence="2 3" key="1">
    <citation type="submission" date="2023-08" db="EMBL/GenBank/DDBJ databases">
        <authorList>
            <person name="Roldan D.M."/>
            <person name="Menes R.J."/>
        </authorList>
    </citation>
    <scope>NUCLEOTIDE SEQUENCE [LARGE SCALE GENOMIC DNA]</scope>
    <source>
        <strain evidence="2 3">CCM 2812</strain>
    </source>
</reference>
<dbReference type="InterPro" id="IPR024409">
    <property type="entry name" value="DUF3833"/>
</dbReference>
<feature type="chain" id="PRO_5047296451" evidence="1">
    <location>
        <begin position="29"/>
        <end position="184"/>
    </location>
</feature>
<protein>
    <submittedName>
        <fullName evidence="2">DUF3833 domain-containing protein</fullName>
    </submittedName>
</protein>
<dbReference type="RefSeq" id="WP_305750787.1">
    <property type="nucleotide sequence ID" value="NZ_JAUZEE010000010.1"/>
</dbReference>
<accession>A0ABT9G6Y8</accession>
<dbReference type="Proteomes" id="UP001235760">
    <property type="component" value="Unassembled WGS sequence"/>
</dbReference>
<feature type="signal peptide" evidence="1">
    <location>
        <begin position="1"/>
        <end position="28"/>
    </location>
</feature>
<evidence type="ECO:0000313" key="3">
    <source>
        <dbReference type="Proteomes" id="UP001235760"/>
    </source>
</evidence>
<keyword evidence="1" id="KW-0732">Signal</keyword>
<comment type="caution">
    <text evidence="2">The sequence shown here is derived from an EMBL/GenBank/DDBJ whole genome shotgun (WGS) entry which is preliminary data.</text>
</comment>
<evidence type="ECO:0000313" key="2">
    <source>
        <dbReference type="EMBL" id="MDP4302244.1"/>
    </source>
</evidence>
<organism evidence="2 3">
    <name type="scientific">Leptothrix discophora</name>
    <dbReference type="NCBI Taxonomy" id="89"/>
    <lineage>
        <taxon>Bacteria</taxon>
        <taxon>Pseudomonadati</taxon>
        <taxon>Pseudomonadota</taxon>
        <taxon>Betaproteobacteria</taxon>
        <taxon>Burkholderiales</taxon>
        <taxon>Sphaerotilaceae</taxon>
        <taxon>Leptothrix</taxon>
    </lineage>
</organism>
<sequence>MTIRFIPSARRLLLAGAAALAFTLAGCAGPQVQDYARETPQLDLREYFNGDLVAHGLFTDRSGAVKRRFTVKMKGTWQGDQGVLEEDFLYSDGQTERRVWRLQRGADGRYIGRADDVVGEAQGEAAGNALRWRYTLRLKVDGSTWDVQFDDWMFQMDRQVMLNRAAMSKFGIHLGDVTLSFQKL</sequence>
<proteinExistence type="predicted"/>